<organism evidence="1 2">
    <name type="scientific">Solanum verrucosum</name>
    <dbReference type="NCBI Taxonomy" id="315347"/>
    <lineage>
        <taxon>Eukaryota</taxon>
        <taxon>Viridiplantae</taxon>
        <taxon>Streptophyta</taxon>
        <taxon>Embryophyta</taxon>
        <taxon>Tracheophyta</taxon>
        <taxon>Spermatophyta</taxon>
        <taxon>Magnoliopsida</taxon>
        <taxon>eudicotyledons</taxon>
        <taxon>Gunneridae</taxon>
        <taxon>Pentapetalae</taxon>
        <taxon>asterids</taxon>
        <taxon>lamiids</taxon>
        <taxon>Solanales</taxon>
        <taxon>Solanaceae</taxon>
        <taxon>Solanoideae</taxon>
        <taxon>Solaneae</taxon>
        <taxon>Solanum</taxon>
    </lineage>
</organism>
<sequence>MNTLVKRGSSIDLPPPCPTIWQPASIPHFVCHSRVTTIATIFHWDLLF</sequence>
<gene>
    <name evidence="1" type="ORF">MTR67_003352</name>
</gene>
<evidence type="ECO:0000313" key="1">
    <source>
        <dbReference type="EMBL" id="WMV09967.1"/>
    </source>
</evidence>
<evidence type="ECO:0000313" key="2">
    <source>
        <dbReference type="Proteomes" id="UP001234989"/>
    </source>
</evidence>
<accession>A0AAF0T6T2</accession>
<keyword evidence="2" id="KW-1185">Reference proteome</keyword>
<dbReference type="Proteomes" id="UP001234989">
    <property type="component" value="Chromosome 1"/>
</dbReference>
<name>A0AAF0T6T2_SOLVR</name>
<reference evidence="1" key="1">
    <citation type="submission" date="2023-08" db="EMBL/GenBank/DDBJ databases">
        <title>A de novo genome assembly of Solanum verrucosum Schlechtendal, a Mexican diploid species geographically isolated from the other diploid A-genome species in potato relatives.</title>
        <authorList>
            <person name="Hosaka K."/>
        </authorList>
    </citation>
    <scope>NUCLEOTIDE SEQUENCE</scope>
    <source>
        <tissue evidence="1">Young leaves</tissue>
    </source>
</reference>
<proteinExistence type="predicted"/>
<dbReference type="EMBL" id="CP133612">
    <property type="protein sequence ID" value="WMV09967.1"/>
    <property type="molecule type" value="Genomic_DNA"/>
</dbReference>
<protein>
    <submittedName>
        <fullName evidence="1">Uncharacterized protein</fullName>
    </submittedName>
</protein>
<dbReference type="AlphaFoldDB" id="A0AAF0T6T2"/>